<name>A0A2M3ZPC6_9DIPT</name>
<evidence type="ECO:0000256" key="2">
    <source>
        <dbReference type="SAM" id="SignalP"/>
    </source>
</evidence>
<feature type="compositionally biased region" description="Low complexity" evidence="1">
    <location>
        <begin position="88"/>
        <end position="101"/>
    </location>
</feature>
<dbReference type="EMBL" id="GGFM01009635">
    <property type="protein sequence ID" value="MBW30386.1"/>
    <property type="molecule type" value="Transcribed_RNA"/>
</dbReference>
<accession>A0A2M3ZPC6</accession>
<feature type="compositionally biased region" description="Low complexity" evidence="1">
    <location>
        <begin position="48"/>
        <end position="60"/>
    </location>
</feature>
<proteinExistence type="predicted"/>
<feature type="region of interest" description="Disordered" evidence="1">
    <location>
        <begin position="48"/>
        <end position="79"/>
    </location>
</feature>
<keyword evidence="2" id="KW-0732">Signal</keyword>
<feature type="region of interest" description="Disordered" evidence="1">
    <location>
        <begin position="88"/>
        <end position="107"/>
    </location>
</feature>
<feature type="chain" id="PRO_5014798522" evidence="2">
    <location>
        <begin position="26"/>
        <end position="107"/>
    </location>
</feature>
<reference evidence="3" key="1">
    <citation type="submission" date="2018-01" db="EMBL/GenBank/DDBJ databases">
        <title>An insight into the sialome of Amazonian anophelines.</title>
        <authorList>
            <person name="Ribeiro J.M."/>
            <person name="Scarpassa V."/>
            <person name="Calvo E."/>
        </authorList>
    </citation>
    <scope>NUCLEOTIDE SEQUENCE</scope>
    <source>
        <tissue evidence="3">Salivary glands</tissue>
    </source>
</reference>
<organism evidence="3">
    <name type="scientific">Anopheles braziliensis</name>
    <dbReference type="NCBI Taxonomy" id="58242"/>
    <lineage>
        <taxon>Eukaryota</taxon>
        <taxon>Metazoa</taxon>
        <taxon>Ecdysozoa</taxon>
        <taxon>Arthropoda</taxon>
        <taxon>Hexapoda</taxon>
        <taxon>Insecta</taxon>
        <taxon>Pterygota</taxon>
        <taxon>Neoptera</taxon>
        <taxon>Endopterygota</taxon>
        <taxon>Diptera</taxon>
        <taxon>Nematocera</taxon>
        <taxon>Culicoidea</taxon>
        <taxon>Culicidae</taxon>
        <taxon>Anophelinae</taxon>
        <taxon>Anopheles</taxon>
    </lineage>
</organism>
<evidence type="ECO:0000256" key="1">
    <source>
        <dbReference type="SAM" id="MobiDB-lite"/>
    </source>
</evidence>
<feature type="signal peptide" evidence="2">
    <location>
        <begin position="1"/>
        <end position="25"/>
    </location>
</feature>
<sequence length="107" mass="11777">MPRKTCSCSHRKLVPSWWLLPMCCGGDWDDCVATSPCNHRERWTILPSVLSSSPPTQSSLRRAHQMPPQHHPDRHPGGSRCVPRCHCPPHSSSAGSCSGSPQTKVLS</sequence>
<protein>
    <submittedName>
        <fullName evidence="3">Putative secreted peptide</fullName>
    </submittedName>
</protein>
<evidence type="ECO:0000313" key="3">
    <source>
        <dbReference type="EMBL" id="MBW30386.1"/>
    </source>
</evidence>
<dbReference type="AlphaFoldDB" id="A0A2M3ZPC6"/>